<dbReference type="PANTHER" id="PTHR22963">
    <property type="entry name" value="ENDOGLIN-RELATED"/>
    <property type="match status" value="1"/>
</dbReference>
<dbReference type="AlphaFoldDB" id="A0AA39KST0"/>
<protein>
    <submittedName>
        <fullName evidence="2">Uncharacterized protein</fullName>
    </submittedName>
</protein>
<gene>
    <name evidence="2" type="ORF">PV328_005792</name>
</gene>
<evidence type="ECO:0000313" key="3">
    <source>
        <dbReference type="Proteomes" id="UP001168990"/>
    </source>
</evidence>
<keyword evidence="1" id="KW-0732">Signal</keyword>
<accession>A0AA39KST0</accession>
<sequence length="224" mass="25142">MNTSRVYPWMILIVILFSLSFSQKVEFHELIGALNKIAISTESKSCKNNEQCLKIQQCMDKICVDPCPGSCGIDALCYTINHTLLCECPRCYYGDPNDKCQSFTVFLFCDSSPQEIELNNIGGAIRQILGVFEALDPSKECENSTSCGMSEKCILDLCRNPCPGSCGINAICTVLKHEPNCRCPKCYEGDALIKCEPYQGLRRFTCQWGKLIKRFSTILLKNKQ</sequence>
<evidence type="ECO:0000313" key="2">
    <source>
        <dbReference type="EMBL" id="KAK0172480.1"/>
    </source>
</evidence>
<organism evidence="2 3">
    <name type="scientific">Microctonus aethiopoides</name>
    <dbReference type="NCBI Taxonomy" id="144406"/>
    <lineage>
        <taxon>Eukaryota</taxon>
        <taxon>Metazoa</taxon>
        <taxon>Ecdysozoa</taxon>
        <taxon>Arthropoda</taxon>
        <taxon>Hexapoda</taxon>
        <taxon>Insecta</taxon>
        <taxon>Pterygota</taxon>
        <taxon>Neoptera</taxon>
        <taxon>Endopterygota</taxon>
        <taxon>Hymenoptera</taxon>
        <taxon>Apocrita</taxon>
        <taxon>Ichneumonoidea</taxon>
        <taxon>Braconidae</taxon>
        <taxon>Euphorinae</taxon>
        <taxon>Microctonus</taxon>
    </lineage>
</organism>
<reference evidence="2" key="2">
    <citation type="submission" date="2023-03" db="EMBL/GenBank/DDBJ databases">
        <authorList>
            <person name="Inwood S.N."/>
            <person name="Skelly J.G."/>
            <person name="Guhlin J."/>
            <person name="Harrop T.W.R."/>
            <person name="Goldson S.G."/>
            <person name="Dearden P.K."/>
        </authorList>
    </citation>
    <scope>NUCLEOTIDE SEQUENCE</scope>
    <source>
        <strain evidence="2">Irish</strain>
        <tissue evidence="2">Whole body</tissue>
    </source>
</reference>
<dbReference type="EMBL" id="JAQQBS010000002">
    <property type="protein sequence ID" value="KAK0172480.1"/>
    <property type="molecule type" value="Genomic_DNA"/>
</dbReference>
<proteinExistence type="predicted"/>
<comment type="caution">
    <text evidence="2">The sequence shown here is derived from an EMBL/GenBank/DDBJ whole genome shotgun (WGS) entry which is preliminary data.</text>
</comment>
<evidence type="ECO:0000256" key="1">
    <source>
        <dbReference type="SAM" id="SignalP"/>
    </source>
</evidence>
<reference evidence="2" key="1">
    <citation type="journal article" date="2023" name="bioRxiv">
        <title>Scaffold-level genome assemblies of two parasitoid biocontrol wasps reveal the parthenogenesis mechanism and an associated novel virus.</title>
        <authorList>
            <person name="Inwood S."/>
            <person name="Skelly J."/>
            <person name="Guhlin J."/>
            <person name="Harrop T."/>
            <person name="Goldson S."/>
            <person name="Dearden P."/>
        </authorList>
    </citation>
    <scope>NUCLEOTIDE SEQUENCE</scope>
    <source>
        <strain evidence="2">Irish</strain>
        <tissue evidence="2">Whole body</tissue>
    </source>
</reference>
<feature type="chain" id="PRO_5041238276" evidence="1">
    <location>
        <begin position="23"/>
        <end position="224"/>
    </location>
</feature>
<name>A0AA39KST0_9HYME</name>
<dbReference type="Proteomes" id="UP001168990">
    <property type="component" value="Unassembled WGS sequence"/>
</dbReference>
<keyword evidence="3" id="KW-1185">Reference proteome</keyword>
<dbReference type="PANTHER" id="PTHR22963:SF39">
    <property type="entry name" value="DUMPY"/>
    <property type="match status" value="1"/>
</dbReference>
<feature type="signal peptide" evidence="1">
    <location>
        <begin position="1"/>
        <end position="22"/>
    </location>
</feature>